<dbReference type="Pfam" id="PF04966">
    <property type="entry name" value="OprB"/>
    <property type="match status" value="1"/>
</dbReference>
<feature type="chain" id="PRO_5020863227" evidence="2">
    <location>
        <begin position="28"/>
        <end position="477"/>
    </location>
</feature>
<dbReference type="GO" id="GO:0016020">
    <property type="term" value="C:membrane"/>
    <property type="evidence" value="ECO:0007669"/>
    <property type="project" value="InterPro"/>
</dbReference>
<evidence type="ECO:0000256" key="2">
    <source>
        <dbReference type="RuleBase" id="RU363072"/>
    </source>
</evidence>
<keyword evidence="4" id="KW-1185">Reference proteome</keyword>
<dbReference type="SUPFAM" id="SSF56935">
    <property type="entry name" value="Porins"/>
    <property type="match status" value="1"/>
</dbReference>
<dbReference type="InterPro" id="IPR038673">
    <property type="entry name" value="OprB_sf"/>
</dbReference>
<accession>A0A4S1CMZ4</accession>
<dbReference type="Proteomes" id="UP000306416">
    <property type="component" value="Unassembled WGS sequence"/>
</dbReference>
<dbReference type="PANTHER" id="PTHR37944:SF1">
    <property type="entry name" value="PORIN B"/>
    <property type="match status" value="1"/>
</dbReference>
<reference evidence="3 4" key="1">
    <citation type="submission" date="2019-04" db="EMBL/GenBank/DDBJ databases">
        <title>Geobacter oryzae sp. nov., ferric-reducing bacteria isolated from paddy soil.</title>
        <authorList>
            <person name="Xu Z."/>
            <person name="Masuda Y."/>
            <person name="Itoh H."/>
            <person name="Senoo K."/>
        </authorList>
    </citation>
    <scope>NUCLEOTIDE SEQUENCE [LARGE SCALE GENOMIC DNA]</scope>
    <source>
        <strain evidence="3 4">Red111</strain>
    </source>
</reference>
<dbReference type="AlphaFoldDB" id="A0A4S1CMZ4"/>
<dbReference type="EMBL" id="SRSC01000001">
    <property type="protein sequence ID" value="TGU75013.1"/>
    <property type="molecule type" value="Genomic_DNA"/>
</dbReference>
<evidence type="ECO:0000256" key="1">
    <source>
        <dbReference type="ARBA" id="ARBA00008769"/>
    </source>
</evidence>
<dbReference type="GO" id="GO:0015288">
    <property type="term" value="F:porin activity"/>
    <property type="evidence" value="ECO:0007669"/>
    <property type="project" value="InterPro"/>
</dbReference>
<feature type="signal peptide" evidence="2">
    <location>
        <begin position="1"/>
        <end position="27"/>
    </location>
</feature>
<organism evidence="3 4">
    <name type="scientific">Geomonas terrae</name>
    <dbReference type="NCBI Taxonomy" id="2562681"/>
    <lineage>
        <taxon>Bacteria</taxon>
        <taxon>Pseudomonadati</taxon>
        <taxon>Thermodesulfobacteriota</taxon>
        <taxon>Desulfuromonadia</taxon>
        <taxon>Geobacterales</taxon>
        <taxon>Geobacteraceae</taxon>
        <taxon>Geomonas</taxon>
    </lineage>
</organism>
<keyword evidence="2" id="KW-0732">Signal</keyword>
<name>A0A4S1CMZ4_9BACT</name>
<evidence type="ECO:0000313" key="3">
    <source>
        <dbReference type="EMBL" id="TGU75013.1"/>
    </source>
</evidence>
<evidence type="ECO:0000313" key="4">
    <source>
        <dbReference type="Proteomes" id="UP000306416"/>
    </source>
</evidence>
<dbReference type="PANTHER" id="PTHR37944">
    <property type="entry name" value="PORIN B"/>
    <property type="match status" value="1"/>
</dbReference>
<gene>
    <name evidence="3" type="ORF">E4633_06040</name>
</gene>
<dbReference type="Gene3D" id="2.40.160.180">
    <property type="entry name" value="Carbohydrate-selective porin OprB"/>
    <property type="match status" value="1"/>
</dbReference>
<protein>
    <submittedName>
        <fullName evidence="3">Uncharacterized protein</fullName>
    </submittedName>
</protein>
<proteinExistence type="inferred from homology"/>
<dbReference type="InterPro" id="IPR007049">
    <property type="entry name" value="Carb-sel_porin_OprB"/>
</dbReference>
<comment type="caution">
    <text evidence="3">The sequence shown here is derived from an EMBL/GenBank/DDBJ whole genome shotgun (WGS) entry which is preliminary data.</text>
</comment>
<sequence length="477" mass="51548">MFQMKKMSVAAAFLLGNLFLSSGAAFALHPDLVVPEKVECKHKACQEILRLGNKYQVEGLFSKEFQEGKAECTRMDVALAVHLLTEKMAEKVLKEGNQAVDKEDLVLLSDLKEELRAEMLLVNTRTFQNRHEDLGTKFTALTRNIALSGGMVGVLQGSIGNRPKDSTDVVGRADLVFNFKVGDNTIAVIDVEATGGDGIDAKVPSFSGLNGVAGSTGDRVRFREAWIEHSALNDHLLLTAGKVDLSNYFDSNTVANDENSQFLSPAFVHSAVLPFPANGPGARILAKLAEPITLGIGYGSGDADSTDNSDSANIFDHGFGIAELTYKHKVGELEGNYRVYAAVDGAEPDGASKLTKKNAYSFGVSFDQQVTDKLTLFARYGERDRDVYAVNQAWSVGGQYQGAVPGRKDDVLGFAYGQVKGAGAVADAQERLAELYYNYKVSEQIQISPVVQYLANPAGIRANDDVVALALRTKISF</sequence>
<dbReference type="InterPro" id="IPR052932">
    <property type="entry name" value="OprB_Porin"/>
</dbReference>
<dbReference type="RefSeq" id="WP_135869325.1">
    <property type="nucleotide sequence ID" value="NZ_SRSC01000001.1"/>
</dbReference>
<dbReference type="GO" id="GO:0008643">
    <property type="term" value="P:carbohydrate transport"/>
    <property type="evidence" value="ECO:0007669"/>
    <property type="project" value="InterPro"/>
</dbReference>
<comment type="similarity">
    <text evidence="1 2">Belongs to the OprB family.</text>
</comment>